<proteinExistence type="predicted"/>
<organism evidence="1">
    <name type="scientific">Chrysotila carterae</name>
    <name type="common">Marine alga</name>
    <name type="synonym">Syracosphaera carterae</name>
    <dbReference type="NCBI Taxonomy" id="13221"/>
    <lineage>
        <taxon>Eukaryota</taxon>
        <taxon>Haptista</taxon>
        <taxon>Haptophyta</taxon>
        <taxon>Prymnesiophyceae</taxon>
        <taxon>Isochrysidales</taxon>
        <taxon>Isochrysidaceae</taxon>
        <taxon>Chrysotila</taxon>
    </lineage>
</organism>
<evidence type="ECO:0000313" key="1">
    <source>
        <dbReference type="EMBL" id="CAE0771856.1"/>
    </source>
</evidence>
<dbReference type="SUPFAM" id="SSF53756">
    <property type="entry name" value="UDP-Glycosyltransferase/glycogen phosphorylase"/>
    <property type="match status" value="1"/>
</dbReference>
<reference evidence="1" key="1">
    <citation type="submission" date="2021-01" db="EMBL/GenBank/DDBJ databases">
        <authorList>
            <person name="Corre E."/>
            <person name="Pelletier E."/>
            <person name="Niang G."/>
            <person name="Scheremetjew M."/>
            <person name="Finn R."/>
            <person name="Kale V."/>
            <person name="Holt S."/>
            <person name="Cochrane G."/>
            <person name="Meng A."/>
            <person name="Brown T."/>
            <person name="Cohen L."/>
        </authorList>
    </citation>
    <scope>NUCLEOTIDE SEQUENCE</scope>
    <source>
        <strain evidence="1">CCMP645</strain>
    </source>
</reference>
<gene>
    <name evidence="1" type="ORF">PCAR00345_LOCUS24468</name>
</gene>
<dbReference type="AlphaFoldDB" id="A0A7S4BNN3"/>
<accession>A0A7S4BNN3</accession>
<sequence length="282" mass="30936">MLREMLSWRAMVVPILRSTGVNTKLMPALQHGVPIVLTSVAAAPLAIPSDSTVALVADSADAFVTQLLRVASDSSLWLTLSSGSRTHWQMLLDEDAAAVDMRALTNLVCQIGSDERLAQGELYRPLPRPLAPKHASTSLEIELLLPRKRPPQSRCFSATHPPALVVLMHGASSGESKVLLAHTLFHALCEHCGLRCLFGRHAKPRRNWDVLVEYELTVPPERVADAVVNASVLIYPRKLLLLHMPSSVMPAALSYHLHGNSIVSTLFSELMRARHARCFCVT</sequence>
<name>A0A7S4BNN3_CHRCT</name>
<dbReference type="Gene3D" id="3.40.50.2000">
    <property type="entry name" value="Glycogen Phosphorylase B"/>
    <property type="match status" value="1"/>
</dbReference>
<dbReference type="EMBL" id="HBIZ01038357">
    <property type="protein sequence ID" value="CAE0771856.1"/>
    <property type="molecule type" value="Transcribed_RNA"/>
</dbReference>
<protein>
    <submittedName>
        <fullName evidence="1">Uncharacterized protein</fullName>
    </submittedName>
</protein>